<dbReference type="InParanoid" id="D6TLL7"/>
<keyword evidence="2" id="KW-0472">Membrane</keyword>
<feature type="compositionally biased region" description="Pro residues" evidence="1">
    <location>
        <begin position="21"/>
        <end position="31"/>
    </location>
</feature>
<feature type="compositionally biased region" description="Pro residues" evidence="1">
    <location>
        <begin position="40"/>
        <end position="51"/>
    </location>
</feature>
<dbReference type="InterPro" id="IPR016047">
    <property type="entry name" value="M23ase_b-sheet_dom"/>
</dbReference>
<evidence type="ECO:0000313" key="5">
    <source>
        <dbReference type="Proteomes" id="UP000004508"/>
    </source>
</evidence>
<feature type="compositionally biased region" description="Basic residues" evidence="1">
    <location>
        <begin position="1"/>
        <end position="10"/>
    </location>
</feature>
<dbReference type="OrthoDB" id="9809488at2"/>
<dbReference type="SUPFAM" id="SSF51261">
    <property type="entry name" value="Duplicated hybrid motif"/>
    <property type="match status" value="1"/>
</dbReference>
<feature type="transmembrane region" description="Helical" evidence="2">
    <location>
        <begin position="175"/>
        <end position="196"/>
    </location>
</feature>
<dbReference type="CDD" id="cd12797">
    <property type="entry name" value="M23_peptidase"/>
    <property type="match status" value="1"/>
</dbReference>
<keyword evidence="2" id="KW-1133">Transmembrane helix</keyword>
<feature type="compositionally biased region" description="Polar residues" evidence="1">
    <location>
        <begin position="92"/>
        <end position="103"/>
    </location>
</feature>
<dbReference type="STRING" id="485913.Krac_7978"/>
<dbReference type="EMBL" id="ADVG01000002">
    <property type="protein sequence ID" value="EFH86667.1"/>
    <property type="molecule type" value="Genomic_DNA"/>
</dbReference>
<dbReference type="eggNOG" id="COG4942">
    <property type="taxonomic scope" value="Bacteria"/>
</dbReference>
<accession>D6TLL7</accession>
<dbReference type="InterPro" id="IPR011055">
    <property type="entry name" value="Dup_hybrid_motif"/>
</dbReference>
<evidence type="ECO:0000313" key="4">
    <source>
        <dbReference type="EMBL" id="EFH86667.1"/>
    </source>
</evidence>
<evidence type="ECO:0000256" key="1">
    <source>
        <dbReference type="SAM" id="MobiDB-lite"/>
    </source>
</evidence>
<protein>
    <submittedName>
        <fullName evidence="4">Peptidase M23</fullName>
    </submittedName>
</protein>
<reference evidence="4 5" key="1">
    <citation type="journal article" date="2011" name="Stand. Genomic Sci.">
        <title>Non-contiguous finished genome sequence and contextual data of the filamentous soil bacterium Ktedonobacter racemifer type strain (SOSP1-21).</title>
        <authorList>
            <person name="Chang Y.J."/>
            <person name="Land M."/>
            <person name="Hauser L."/>
            <person name="Chertkov O."/>
            <person name="Del Rio T.G."/>
            <person name="Nolan M."/>
            <person name="Copeland A."/>
            <person name="Tice H."/>
            <person name="Cheng J.F."/>
            <person name="Lucas S."/>
            <person name="Han C."/>
            <person name="Goodwin L."/>
            <person name="Pitluck S."/>
            <person name="Ivanova N."/>
            <person name="Ovchinikova G."/>
            <person name="Pati A."/>
            <person name="Chen A."/>
            <person name="Palaniappan K."/>
            <person name="Mavromatis K."/>
            <person name="Liolios K."/>
            <person name="Brettin T."/>
            <person name="Fiebig A."/>
            <person name="Rohde M."/>
            <person name="Abt B."/>
            <person name="Goker M."/>
            <person name="Detter J.C."/>
            <person name="Woyke T."/>
            <person name="Bristow J."/>
            <person name="Eisen J.A."/>
            <person name="Markowitz V."/>
            <person name="Hugenholtz P."/>
            <person name="Kyrpides N.C."/>
            <person name="Klenk H.P."/>
            <person name="Lapidus A."/>
        </authorList>
    </citation>
    <scope>NUCLEOTIDE SEQUENCE [LARGE SCALE GENOMIC DNA]</scope>
    <source>
        <strain evidence="5">DSM 44963</strain>
    </source>
</reference>
<dbReference type="RefSeq" id="WP_007911181.1">
    <property type="nucleotide sequence ID" value="NZ_ADVG01000002.1"/>
</dbReference>
<dbReference type="Pfam" id="PF01551">
    <property type="entry name" value="Peptidase_M23"/>
    <property type="match status" value="1"/>
</dbReference>
<dbReference type="InterPro" id="IPR050570">
    <property type="entry name" value="Cell_wall_metabolism_enzyme"/>
</dbReference>
<feature type="region of interest" description="Disordered" evidence="1">
    <location>
        <begin position="1"/>
        <end position="170"/>
    </location>
</feature>
<feature type="domain" description="M23ase beta-sheet core" evidence="3">
    <location>
        <begin position="294"/>
        <end position="389"/>
    </location>
</feature>
<keyword evidence="5" id="KW-1185">Reference proteome</keyword>
<name>D6TLL7_KTERA</name>
<feature type="compositionally biased region" description="Polar residues" evidence="1">
    <location>
        <begin position="115"/>
        <end position="124"/>
    </location>
</feature>
<dbReference type="GO" id="GO:0004222">
    <property type="term" value="F:metalloendopeptidase activity"/>
    <property type="evidence" value="ECO:0007669"/>
    <property type="project" value="TreeGrafter"/>
</dbReference>
<comment type="caution">
    <text evidence="4">The sequence shown here is derived from an EMBL/GenBank/DDBJ whole genome shotgun (WGS) entry which is preliminary data.</text>
</comment>
<sequence length="396" mass="42166">MFSSTKKKTPASRSKQSENPVPVPPQIPMPTPWGNAPSPSFQPPQPTPYMPGTPLVPFGAPQGTPDMAEWPKQTPRGPLQTPQDAPVARQGQRITRQLSSVSTEESRPLPALNTPPRSATSPLTTRPLGTMSSQSGHATFKAGTRPLTYIPGTPRVVKTTPLPPVPTPRSRSRKFVISMVSMLIILLLTVVVTTPLGNSNAPLLQGIGNLLLSDAQNPFSPAQHIATPTATPALTTLEGSCNAPYMGLWGICATAVTDSGVMGTGDMQPPMKGERITQGFGLPEYQTWCSCVKPHTGIDLATAYGNPVMASDSGQVIWVGWDWSGLGNAVKINHGRYIATVYGHLASYIVHVGQNVNKGDVVAYEGSTGASSGPHVHFMVVDNNHFKDPTLYMTLP</sequence>
<evidence type="ECO:0000256" key="2">
    <source>
        <dbReference type="SAM" id="Phobius"/>
    </source>
</evidence>
<proteinExistence type="predicted"/>
<dbReference type="AlphaFoldDB" id="D6TLL7"/>
<evidence type="ECO:0000259" key="3">
    <source>
        <dbReference type="Pfam" id="PF01551"/>
    </source>
</evidence>
<dbReference type="PANTHER" id="PTHR21666:SF270">
    <property type="entry name" value="MUREIN HYDROLASE ACTIVATOR ENVC"/>
    <property type="match status" value="1"/>
</dbReference>
<organism evidence="4 5">
    <name type="scientific">Ktedonobacter racemifer DSM 44963</name>
    <dbReference type="NCBI Taxonomy" id="485913"/>
    <lineage>
        <taxon>Bacteria</taxon>
        <taxon>Bacillati</taxon>
        <taxon>Chloroflexota</taxon>
        <taxon>Ktedonobacteria</taxon>
        <taxon>Ktedonobacterales</taxon>
        <taxon>Ktedonobacteraceae</taxon>
        <taxon>Ktedonobacter</taxon>
    </lineage>
</organism>
<gene>
    <name evidence="4" type="ORF">Krac_7978</name>
</gene>
<dbReference type="PANTHER" id="PTHR21666">
    <property type="entry name" value="PEPTIDASE-RELATED"/>
    <property type="match status" value="1"/>
</dbReference>
<dbReference type="Proteomes" id="UP000004508">
    <property type="component" value="Unassembled WGS sequence"/>
</dbReference>
<dbReference type="Gene3D" id="2.70.70.10">
    <property type="entry name" value="Glucose Permease (Domain IIA)"/>
    <property type="match status" value="1"/>
</dbReference>
<keyword evidence="2" id="KW-0812">Transmembrane</keyword>